<dbReference type="InterPro" id="IPR006091">
    <property type="entry name" value="Acyl-CoA_Oxase/DH_mid-dom"/>
</dbReference>
<dbReference type="InterPro" id="IPR009075">
    <property type="entry name" value="AcylCo_DH/oxidase_C"/>
</dbReference>
<dbReference type="PANTHER" id="PTHR43292:SF4">
    <property type="entry name" value="ACYL-COA DEHYDROGENASE FADE34"/>
    <property type="match status" value="1"/>
</dbReference>
<feature type="domain" description="Acyl-CoA oxidase/dehydrogenase middle" evidence="8">
    <location>
        <begin position="138"/>
        <end position="229"/>
    </location>
</feature>
<evidence type="ECO:0000256" key="2">
    <source>
        <dbReference type="ARBA" id="ARBA00009347"/>
    </source>
</evidence>
<keyword evidence="5 6" id="KW-0560">Oxidoreductase</keyword>
<dbReference type="GO" id="GO:0005886">
    <property type="term" value="C:plasma membrane"/>
    <property type="evidence" value="ECO:0007669"/>
    <property type="project" value="TreeGrafter"/>
</dbReference>
<evidence type="ECO:0000256" key="4">
    <source>
        <dbReference type="ARBA" id="ARBA00022827"/>
    </source>
</evidence>
<dbReference type="InterPro" id="IPR036250">
    <property type="entry name" value="AcylCo_DH-like_C"/>
</dbReference>
<dbReference type="Proteomes" id="UP000179769">
    <property type="component" value="Unassembled WGS sequence"/>
</dbReference>
<keyword evidence="4 6" id="KW-0274">FAD</keyword>
<dbReference type="FunFam" id="2.40.110.10:FF:000011">
    <property type="entry name" value="Acyl-CoA dehydrogenase FadE34"/>
    <property type="match status" value="1"/>
</dbReference>
<dbReference type="Gene3D" id="2.40.110.10">
    <property type="entry name" value="Butyryl-CoA Dehydrogenase, subunit A, domain 2"/>
    <property type="match status" value="1"/>
</dbReference>
<name>A0A1S1R9R5_9ACTN</name>
<dbReference type="Pfam" id="PF02771">
    <property type="entry name" value="Acyl-CoA_dh_N"/>
    <property type="match status" value="1"/>
</dbReference>
<dbReference type="GO" id="GO:0016627">
    <property type="term" value="F:oxidoreductase activity, acting on the CH-CH group of donors"/>
    <property type="evidence" value="ECO:0007669"/>
    <property type="project" value="InterPro"/>
</dbReference>
<evidence type="ECO:0000256" key="6">
    <source>
        <dbReference type="RuleBase" id="RU362125"/>
    </source>
</evidence>
<dbReference type="PANTHER" id="PTHR43292">
    <property type="entry name" value="ACYL-COA DEHYDROGENASE"/>
    <property type="match status" value="1"/>
</dbReference>
<evidence type="ECO:0000256" key="3">
    <source>
        <dbReference type="ARBA" id="ARBA00022630"/>
    </source>
</evidence>
<dbReference type="SUPFAM" id="SSF47203">
    <property type="entry name" value="Acyl-CoA dehydrogenase C-terminal domain-like"/>
    <property type="match status" value="1"/>
</dbReference>
<dbReference type="SUPFAM" id="SSF56645">
    <property type="entry name" value="Acyl-CoA dehydrogenase NM domain-like"/>
    <property type="match status" value="1"/>
</dbReference>
<evidence type="ECO:0000259" key="8">
    <source>
        <dbReference type="Pfam" id="PF02770"/>
    </source>
</evidence>
<protein>
    <submittedName>
        <fullName evidence="10">Acyl-CoA dehydrogenase</fullName>
    </submittedName>
</protein>
<dbReference type="InterPro" id="IPR037069">
    <property type="entry name" value="AcylCoA_DH/ox_N_sf"/>
</dbReference>
<comment type="cofactor">
    <cofactor evidence="1 6">
        <name>FAD</name>
        <dbReference type="ChEBI" id="CHEBI:57692"/>
    </cofactor>
</comment>
<dbReference type="InterPro" id="IPR046373">
    <property type="entry name" value="Acyl-CoA_Oxase/DH_mid-dom_sf"/>
</dbReference>
<keyword evidence="3 6" id="KW-0285">Flavoprotein</keyword>
<proteinExistence type="inferred from homology"/>
<dbReference type="InterPro" id="IPR052161">
    <property type="entry name" value="Mycobact_Acyl-CoA_DH"/>
</dbReference>
<comment type="caution">
    <text evidence="10">The sequence shown here is derived from an EMBL/GenBank/DDBJ whole genome shotgun (WGS) entry which is preliminary data.</text>
</comment>
<comment type="similarity">
    <text evidence="2 6">Belongs to the acyl-CoA dehydrogenase family.</text>
</comment>
<evidence type="ECO:0000259" key="9">
    <source>
        <dbReference type="Pfam" id="PF02771"/>
    </source>
</evidence>
<organism evidence="10 11">
    <name type="scientific">Parafrankia soli</name>
    <dbReference type="NCBI Taxonomy" id="2599596"/>
    <lineage>
        <taxon>Bacteria</taxon>
        <taxon>Bacillati</taxon>
        <taxon>Actinomycetota</taxon>
        <taxon>Actinomycetes</taxon>
        <taxon>Frankiales</taxon>
        <taxon>Frankiaceae</taxon>
        <taxon>Parafrankia</taxon>
    </lineage>
</organism>
<evidence type="ECO:0000256" key="1">
    <source>
        <dbReference type="ARBA" id="ARBA00001974"/>
    </source>
</evidence>
<gene>
    <name evidence="10" type="ORF">BBK14_32090</name>
</gene>
<dbReference type="AlphaFoldDB" id="A0A1S1R9R5"/>
<dbReference type="Gene3D" id="1.10.540.10">
    <property type="entry name" value="Acyl-CoA dehydrogenase/oxidase, N-terminal domain"/>
    <property type="match status" value="1"/>
</dbReference>
<reference evidence="11" key="1">
    <citation type="submission" date="2016-07" db="EMBL/GenBank/DDBJ databases">
        <title>Frankia sp. NRRL B-16219 Genome sequencing.</title>
        <authorList>
            <person name="Ghodhbane-Gtari F."/>
            <person name="Swanson E."/>
            <person name="Gueddou A."/>
            <person name="Louati M."/>
            <person name="Nouioui I."/>
            <person name="Hezbri K."/>
            <person name="Abebe-Akele F."/>
            <person name="Simpson S."/>
            <person name="Morris K."/>
            <person name="Thomas K."/>
            <person name="Gtari M."/>
            <person name="Tisa L.S."/>
        </authorList>
    </citation>
    <scope>NUCLEOTIDE SEQUENCE [LARGE SCALE GENOMIC DNA]</scope>
    <source>
        <strain evidence="11">NRRL B-16219</strain>
    </source>
</reference>
<evidence type="ECO:0000313" key="11">
    <source>
        <dbReference type="Proteomes" id="UP000179769"/>
    </source>
</evidence>
<dbReference type="InterPro" id="IPR013786">
    <property type="entry name" value="AcylCoA_DH/ox_N"/>
</dbReference>
<sequence length="429" mass="46390">MPAERGDDTAVPALDEYRARARSWIEANLERLPAPAPRRGGTGPAAIAAGRALQRRLHEAGYAGITWPREYGGQGLGPQYERAFQQEARGYRLPELGIAGGTTFGVCAMTMLAHASADFLRRHIPRILSGEELFVQFFSEPEAGSDLAGVRTRAVRAGEGWVLNGSKIWSSGAYYADWGMCLARTDWDVPKHRGLTWFAVPVTAPGVTVERIRQITGDAEFCQEFFDDVVLGDGDVIGQVNDGWTVAQTMLMFERGGGLSHGTRTTRASTGVAPDLVELARAAGRLADPLTRDLIVRAHVDDVARRALLARLGARMRTDPAQALHLASYAKLVSGVYDPVRADTAMRVGGADAVNWDAVNGDGEPGESLGRKAAVGFLNSRFMSIAGGTNEMQRNSIGERVLGLPREPSFDSGKPFREVLRDARGWSSD</sequence>
<evidence type="ECO:0000259" key="7">
    <source>
        <dbReference type="Pfam" id="PF00441"/>
    </source>
</evidence>
<dbReference type="Pfam" id="PF02770">
    <property type="entry name" value="Acyl-CoA_dh_M"/>
    <property type="match status" value="1"/>
</dbReference>
<keyword evidence="11" id="KW-1185">Reference proteome</keyword>
<dbReference type="Pfam" id="PF00441">
    <property type="entry name" value="Acyl-CoA_dh_1"/>
    <property type="match status" value="1"/>
</dbReference>
<accession>A0A1S1R9R5</accession>
<evidence type="ECO:0000256" key="5">
    <source>
        <dbReference type="ARBA" id="ARBA00023002"/>
    </source>
</evidence>
<dbReference type="GO" id="GO:0050660">
    <property type="term" value="F:flavin adenine dinucleotide binding"/>
    <property type="evidence" value="ECO:0007669"/>
    <property type="project" value="InterPro"/>
</dbReference>
<feature type="domain" description="Acyl-CoA dehydrogenase/oxidase N-terminal" evidence="9">
    <location>
        <begin position="16"/>
        <end position="131"/>
    </location>
</feature>
<feature type="domain" description="Acyl-CoA dehydrogenase/oxidase C-terminal" evidence="7">
    <location>
        <begin position="241"/>
        <end position="402"/>
    </location>
</feature>
<dbReference type="EMBL" id="MAXA01000051">
    <property type="protein sequence ID" value="OHV41494.1"/>
    <property type="molecule type" value="Genomic_DNA"/>
</dbReference>
<dbReference type="InterPro" id="IPR009100">
    <property type="entry name" value="AcylCoA_DH/oxidase_NM_dom_sf"/>
</dbReference>
<evidence type="ECO:0000313" key="10">
    <source>
        <dbReference type="EMBL" id="OHV41494.1"/>
    </source>
</evidence>
<dbReference type="Gene3D" id="1.20.140.10">
    <property type="entry name" value="Butyryl-CoA Dehydrogenase, subunit A, domain 3"/>
    <property type="match status" value="1"/>
</dbReference>